<dbReference type="EMBL" id="AP035785">
    <property type="protein sequence ID" value="BFO70134.1"/>
    <property type="molecule type" value="Genomic_DNA"/>
</dbReference>
<keyword evidence="1" id="KW-1133">Transmembrane helix</keyword>
<proteinExistence type="predicted"/>
<reference evidence="2" key="1">
    <citation type="submission" date="2024-07" db="EMBL/GenBank/DDBJ databases">
        <title>Complete genome sequence of Prevotella sp. YM-2024 GTC17253.</title>
        <authorList>
            <person name="Hayashi M."/>
            <person name="Muto Y."/>
            <person name="Tanaka K."/>
            <person name="Niwa H."/>
        </authorList>
    </citation>
    <scope>NUCLEOTIDE SEQUENCE</scope>
    <source>
        <strain evidence="2">GTC17253</strain>
    </source>
</reference>
<keyword evidence="1" id="KW-0472">Membrane</keyword>
<keyword evidence="1" id="KW-0812">Transmembrane</keyword>
<gene>
    <name evidence="2" type="ORF">GTC17253_01000</name>
</gene>
<evidence type="ECO:0000256" key="1">
    <source>
        <dbReference type="SAM" id="Phobius"/>
    </source>
</evidence>
<name>A0AB33ILE2_9BACT</name>
<organism evidence="2">
    <name type="scientific">Prevotella sp. GTC17253</name>
    <dbReference type="NCBI Taxonomy" id="3236793"/>
    <lineage>
        <taxon>Bacteria</taxon>
        <taxon>Pseudomonadati</taxon>
        <taxon>Bacteroidota</taxon>
        <taxon>Bacteroidia</taxon>
        <taxon>Bacteroidales</taxon>
        <taxon>Prevotellaceae</taxon>
        <taxon>Prevotella</taxon>
    </lineage>
</organism>
<sequence>MNLGVRFLLSIVYGVLILVAIILSSLLNPWYLIYGLLIISALYIPYYYIWQRPSRRFCKVMTDAIDIPFDDTEGEIYIQPTLIPCSYQLESEGSIFHRQYTIHLKFTLPLPPEHPQAVYKEIDRLLTDYFYQLQRIQQFYYETALAPNFQFMTVVIDVPLKESKTLIKGAYQRIIYLIRQYHLANIKRYLMLKGDDMVQYAMFEGMLRASAFVIKGEKTERAMQDNFQISLYNFDTWDQHQPVSEVVFEAIRHQSAHLPITFETIYWGFYDGELEVQFYSSNSYWELRYRNHEFVYIVDEDADFSLLVQELDFEDTVLGIRTDQNGYPILHLKDNGLISFRPQRQDTGDIIEAPAFISQHNAEYAELRQAYKEGQDIEISIQD</sequence>
<protein>
    <submittedName>
        <fullName evidence="2">Uncharacterized protein</fullName>
    </submittedName>
</protein>
<feature type="transmembrane region" description="Helical" evidence="1">
    <location>
        <begin position="7"/>
        <end position="25"/>
    </location>
</feature>
<dbReference type="AlphaFoldDB" id="A0AB33ILE2"/>
<evidence type="ECO:0000313" key="2">
    <source>
        <dbReference type="EMBL" id="BFO70134.1"/>
    </source>
</evidence>
<accession>A0AB33ILE2</accession>
<feature type="transmembrane region" description="Helical" evidence="1">
    <location>
        <begin position="31"/>
        <end position="49"/>
    </location>
</feature>